<dbReference type="InterPro" id="IPR017441">
    <property type="entry name" value="Protein_kinase_ATP_BS"/>
</dbReference>
<keyword evidence="12" id="KW-1185">Reference proteome</keyword>
<dbReference type="SUPFAM" id="SSF56112">
    <property type="entry name" value="Protein kinase-like (PK-like)"/>
    <property type="match status" value="1"/>
</dbReference>
<feature type="domain" description="Protein kinase" evidence="10">
    <location>
        <begin position="67"/>
        <end position="319"/>
    </location>
</feature>
<accession>A0ABR0SPQ6</accession>
<evidence type="ECO:0000256" key="3">
    <source>
        <dbReference type="ARBA" id="ARBA00022741"/>
    </source>
</evidence>
<dbReference type="SMART" id="SM00220">
    <property type="entry name" value="S_TKc"/>
    <property type="match status" value="1"/>
</dbReference>
<evidence type="ECO:0000256" key="7">
    <source>
        <dbReference type="RuleBase" id="RU000304"/>
    </source>
</evidence>
<organism evidence="11 12">
    <name type="scientific">Cladobotryum mycophilum</name>
    <dbReference type="NCBI Taxonomy" id="491253"/>
    <lineage>
        <taxon>Eukaryota</taxon>
        <taxon>Fungi</taxon>
        <taxon>Dikarya</taxon>
        <taxon>Ascomycota</taxon>
        <taxon>Pezizomycotina</taxon>
        <taxon>Sordariomycetes</taxon>
        <taxon>Hypocreomycetidae</taxon>
        <taxon>Hypocreales</taxon>
        <taxon>Hypocreaceae</taxon>
        <taxon>Cladobotryum</taxon>
    </lineage>
</organism>
<keyword evidence="1 7" id="KW-0723">Serine/threonine-protein kinase</keyword>
<gene>
    <name evidence="11" type="ORF">PT974_07587</name>
</gene>
<dbReference type="InterPro" id="IPR008271">
    <property type="entry name" value="Ser/Thr_kinase_AS"/>
</dbReference>
<sequence>MATTTTTMTESKENNGQNDLHRQACINRMLSPPVPPPKTAPRNPQPKNPVAATSQPAEPQNLHLGMFEIGRPLGKGKFGRVYLVKHRPSGYVCALKVLSKEEIKQEGAETHVRREIEVHSNLRHPGVLSFLCWFHDSRRIFLVLEYAPGGELFKSLQREGRFSEAKAANYAAQVAQALYYLHRKNIIHRDIKPENILVGLHGELKLADFGYSVHAPSDKRDTLCGTLDYLPPEMLGSTKIKYTKAVDQWTLGVLTYELLTGEAPFEDSQVMTQRRIVKGDMKPLPASISEEAKDFVHSLLVLDATKRLPLENVLLHPWILKHCSVHDCF</sequence>
<evidence type="ECO:0000313" key="11">
    <source>
        <dbReference type="EMBL" id="KAK5994147.1"/>
    </source>
</evidence>
<evidence type="ECO:0000313" key="12">
    <source>
        <dbReference type="Proteomes" id="UP001338125"/>
    </source>
</evidence>
<comment type="caution">
    <text evidence="11">The sequence shown here is derived from an EMBL/GenBank/DDBJ whole genome shotgun (WGS) entry which is preliminary data.</text>
</comment>
<keyword evidence="5 6" id="KW-0067">ATP-binding</keyword>
<evidence type="ECO:0000256" key="8">
    <source>
        <dbReference type="RuleBase" id="RU367134"/>
    </source>
</evidence>
<evidence type="ECO:0000256" key="6">
    <source>
        <dbReference type="PROSITE-ProRule" id="PRU10141"/>
    </source>
</evidence>
<evidence type="ECO:0000256" key="5">
    <source>
        <dbReference type="ARBA" id="ARBA00022840"/>
    </source>
</evidence>
<dbReference type="InterPro" id="IPR030616">
    <property type="entry name" value="Aur-like"/>
</dbReference>
<evidence type="ECO:0000256" key="2">
    <source>
        <dbReference type="ARBA" id="ARBA00022679"/>
    </source>
</evidence>
<dbReference type="Gene3D" id="1.10.510.10">
    <property type="entry name" value="Transferase(Phosphotransferase) domain 1"/>
    <property type="match status" value="1"/>
</dbReference>
<dbReference type="EC" id="2.7.11.1" evidence="8"/>
<dbReference type="InterPro" id="IPR011009">
    <property type="entry name" value="Kinase-like_dom_sf"/>
</dbReference>
<evidence type="ECO:0000256" key="1">
    <source>
        <dbReference type="ARBA" id="ARBA00022527"/>
    </source>
</evidence>
<dbReference type="Pfam" id="PF00069">
    <property type="entry name" value="Pkinase"/>
    <property type="match status" value="1"/>
</dbReference>
<evidence type="ECO:0000256" key="4">
    <source>
        <dbReference type="ARBA" id="ARBA00022777"/>
    </source>
</evidence>
<dbReference type="PROSITE" id="PS00107">
    <property type="entry name" value="PROTEIN_KINASE_ATP"/>
    <property type="match status" value="1"/>
</dbReference>
<dbReference type="PANTHER" id="PTHR24350">
    <property type="entry name" value="SERINE/THREONINE-PROTEIN KINASE IAL-RELATED"/>
    <property type="match status" value="1"/>
</dbReference>
<dbReference type="PROSITE" id="PS50011">
    <property type="entry name" value="PROTEIN_KINASE_DOM"/>
    <property type="match status" value="1"/>
</dbReference>
<dbReference type="InterPro" id="IPR000719">
    <property type="entry name" value="Prot_kinase_dom"/>
</dbReference>
<keyword evidence="3 6" id="KW-0547">Nucleotide-binding</keyword>
<keyword evidence="4 8" id="KW-0418">Kinase</keyword>
<dbReference type="GO" id="GO:0016301">
    <property type="term" value="F:kinase activity"/>
    <property type="evidence" value="ECO:0007669"/>
    <property type="project" value="UniProtKB-KW"/>
</dbReference>
<proteinExistence type="inferred from homology"/>
<dbReference type="PROSITE" id="PS00108">
    <property type="entry name" value="PROTEIN_KINASE_ST"/>
    <property type="match status" value="1"/>
</dbReference>
<evidence type="ECO:0000256" key="9">
    <source>
        <dbReference type="SAM" id="MobiDB-lite"/>
    </source>
</evidence>
<feature type="region of interest" description="Disordered" evidence="9">
    <location>
        <begin position="1"/>
        <end position="58"/>
    </location>
</feature>
<feature type="binding site" evidence="6">
    <location>
        <position position="96"/>
    </location>
    <ligand>
        <name>ATP</name>
        <dbReference type="ChEBI" id="CHEBI:30616"/>
    </ligand>
</feature>
<evidence type="ECO:0000259" key="10">
    <source>
        <dbReference type="PROSITE" id="PS50011"/>
    </source>
</evidence>
<name>A0ABR0SPQ6_9HYPO</name>
<feature type="compositionally biased region" description="Pro residues" evidence="9">
    <location>
        <begin position="32"/>
        <end position="47"/>
    </location>
</feature>
<keyword evidence="2 8" id="KW-0808">Transferase</keyword>
<comment type="catalytic activity">
    <reaction evidence="8">
        <text>L-threonyl-[protein] + ATP = O-phospho-L-threonyl-[protein] + ADP + H(+)</text>
        <dbReference type="Rhea" id="RHEA:46608"/>
        <dbReference type="Rhea" id="RHEA-COMP:11060"/>
        <dbReference type="Rhea" id="RHEA-COMP:11605"/>
        <dbReference type="ChEBI" id="CHEBI:15378"/>
        <dbReference type="ChEBI" id="CHEBI:30013"/>
        <dbReference type="ChEBI" id="CHEBI:30616"/>
        <dbReference type="ChEBI" id="CHEBI:61977"/>
        <dbReference type="ChEBI" id="CHEBI:456216"/>
        <dbReference type="EC" id="2.7.11.1"/>
    </reaction>
</comment>
<protein>
    <recommendedName>
        <fullName evidence="8">Aurora kinase</fullName>
        <ecNumber evidence="8">2.7.11.1</ecNumber>
    </recommendedName>
</protein>
<comment type="catalytic activity">
    <reaction evidence="8">
        <text>L-seryl-[protein] + ATP = O-phospho-L-seryl-[protein] + ADP + H(+)</text>
        <dbReference type="Rhea" id="RHEA:17989"/>
        <dbReference type="Rhea" id="RHEA-COMP:9863"/>
        <dbReference type="Rhea" id="RHEA-COMP:11604"/>
        <dbReference type="ChEBI" id="CHEBI:15378"/>
        <dbReference type="ChEBI" id="CHEBI:29999"/>
        <dbReference type="ChEBI" id="CHEBI:30616"/>
        <dbReference type="ChEBI" id="CHEBI:83421"/>
        <dbReference type="ChEBI" id="CHEBI:456216"/>
        <dbReference type="EC" id="2.7.11.1"/>
    </reaction>
</comment>
<dbReference type="EMBL" id="JAVFKD010000012">
    <property type="protein sequence ID" value="KAK5994147.1"/>
    <property type="molecule type" value="Genomic_DNA"/>
</dbReference>
<dbReference type="Proteomes" id="UP001338125">
    <property type="component" value="Unassembled WGS sequence"/>
</dbReference>
<dbReference type="CDD" id="cd14007">
    <property type="entry name" value="STKc_Aurora"/>
    <property type="match status" value="1"/>
</dbReference>
<reference evidence="11 12" key="1">
    <citation type="submission" date="2024-01" db="EMBL/GenBank/DDBJ databases">
        <title>Complete genome of Cladobotryum mycophilum ATHUM6906.</title>
        <authorList>
            <person name="Christinaki A.C."/>
            <person name="Myridakis A.I."/>
            <person name="Kouvelis V.N."/>
        </authorList>
    </citation>
    <scope>NUCLEOTIDE SEQUENCE [LARGE SCALE GENOMIC DNA]</scope>
    <source>
        <strain evidence="11 12">ATHUM6906</strain>
    </source>
</reference>
<comment type="similarity">
    <text evidence="8">Belongs to the protein kinase superfamily. Ser/Thr protein kinase family. Aurora subfamily.</text>
</comment>